<feature type="domain" description="DUF397" evidence="1">
    <location>
        <begin position="17"/>
        <end position="69"/>
    </location>
</feature>
<reference evidence="3" key="1">
    <citation type="submission" date="2023-07" db="EMBL/GenBank/DDBJ databases">
        <title>30 novel species of actinomycetes from the DSMZ collection.</title>
        <authorList>
            <person name="Nouioui I."/>
        </authorList>
    </citation>
    <scope>NUCLEOTIDE SEQUENCE [LARGE SCALE GENOMIC DNA]</scope>
    <source>
        <strain evidence="3">DSM 41886</strain>
    </source>
</reference>
<name>A0ABU2S8M8_9ACTN</name>
<accession>A0ABU2S8M8</accession>
<dbReference type="Proteomes" id="UP001183615">
    <property type="component" value="Unassembled WGS sequence"/>
</dbReference>
<dbReference type="EMBL" id="JAVREV010000013">
    <property type="protein sequence ID" value="MDT0445288.1"/>
    <property type="molecule type" value="Genomic_DNA"/>
</dbReference>
<gene>
    <name evidence="2" type="ORF">RM779_22175</name>
</gene>
<comment type="caution">
    <text evidence="2">The sequence shown here is derived from an EMBL/GenBank/DDBJ whole genome shotgun (WGS) entry which is preliminary data.</text>
</comment>
<protein>
    <submittedName>
        <fullName evidence="2">DUF397 domain-containing protein</fullName>
    </submittedName>
</protein>
<proteinExistence type="predicted"/>
<dbReference type="RefSeq" id="WP_311619508.1">
    <property type="nucleotide sequence ID" value="NZ_JAVREV010000013.1"/>
</dbReference>
<evidence type="ECO:0000259" key="1">
    <source>
        <dbReference type="Pfam" id="PF04149"/>
    </source>
</evidence>
<evidence type="ECO:0000313" key="2">
    <source>
        <dbReference type="EMBL" id="MDT0445288.1"/>
    </source>
</evidence>
<keyword evidence="3" id="KW-1185">Reference proteome</keyword>
<dbReference type="InterPro" id="IPR007278">
    <property type="entry name" value="DUF397"/>
</dbReference>
<evidence type="ECO:0000313" key="3">
    <source>
        <dbReference type="Proteomes" id="UP001183615"/>
    </source>
</evidence>
<dbReference type="Pfam" id="PF04149">
    <property type="entry name" value="DUF397"/>
    <property type="match status" value="1"/>
</dbReference>
<sequence length="74" mass="8229">MTSPRKDDLYAVDLTDAVWRKSPRSNGGEDCVEITDLPGGAVAIRDSKNPHRAPLRYTAEEWQAFRQGILDGTL</sequence>
<organism evidence="2 3">
    <name type="scientific">Streptomyces johnsoniae</name>
    <dbReference type="NCBI Taxonomy" id="3075532"/>
    <lineage>
        <taxon>Bacteria</taxon>
        <taxon>Bacillati</taxon>
        <taxon>Actinomycetota</taxon>
        <taxon>Actinomycetes</taxon>
        <taxon>Kitasatosporales</taxon>
        <taxon>Streptomycetaceae</taxon>
        <taxon>Streptomyces</taxon>
    </lineage>
</organism>